<dbReference type="AlphaFoldDB" id="A0AAD8EG32"/>
<reference evidence="2" key="1">
    <citation type="journal article" date="2023" name="IScience">
        <title>Live-bearing cockroach genome reveals convergent evolutionary mechanisms linked to viviparity in insects and beyond.</title>
        <authorList>
            <person name="Fouks B."/>
            <person name="Harrison M.C."/>
            <person name="Mikhailova A.A."/>
            <person name="Marchal E."/>
            <person name="English S."/>
            <person name="Carruthers M."/>
            <person name="Jennings E.C."/>
            <person name="Chiamaka E.L."/>
            <person name="Frigard R.A."/>
            <person name="Pippel M."/>
            <person name="Attardo G.M."/>
            <person name="Benoit J.B."/>
            <person name="Bornberg-Bauer E."/>
            <person name="Tobe S.S."/>
        </authorList>
    </citation>
    <scope>NUCLEOTIDE SEQUENCE</scope>
    <source>
        <strain evidence="2">Stay&amp;Tobe</strain>
    </source>
</reference>
<name>A0AAD8EG32_DIPPU</name>
<organism evidence="2 3">
    <name type="scientific">Diploptera punctata</name>
    <name type="common">Pacific beetle cockroach</name>
    <dbReference type="NCBI Taxonomy" id="6984"/>
    <lineage>
        <taxon>Eukaryota</taxon>
        <taxon>Metazoa</taxon>
        <taxon>Ecdysozoa</taxon>
        <taxon>Arthropoda</taxon>
        <taxon>Hexapoda</taxon>
        <taxon>Insecta</taxon>
        <taxon>Pterygota</taxon>
        <taxon>Neoptera</taxon>
        <taxon>Polyneoptera</taxon>
        <taxon>Dictyoptera</taxon>
        <taxon>Blattodea</taxon>
        <taxon>Blaberoidea</taxon>
        <taxon>Blaberidae</taxon>
        <taxon>Diplopterinae</taxon>
        <taxon>Diploptera</taxon>
    </lineage>
</organism>
<feature type="region of interest" description="Disordered" evidence="1">
    <location>
        <begin position="56"/>
        <end position="84"/>
    </location>
</feature>
<accession>A0AAD8EG32</accession>
<feature type="compositionally biased region" description="Polar residues" evidence="1">
    <location>
        <begin position="64"/>
        <end position="77"/>
    </location>
</feature>
<dbReference type="Proteomes" id="UP001233999">
    <property type="component" value="Unassembled WGS sequence"/>
</dbReference>
<keyword evidence="3" id="KW-1185">Reference proteome</keyword>
<proteinExistence type="predicted"/>
<reference evidence="2" key="2">
    <citation type="submission" date="2023-05" db="EMBL/GenBank/DDBJ databases">
        <authorList>
            <person name="Fouks B."/>
        </authorList>
    </citation>
    <scope>NUCLEOTIDE SEQUENCE</scope>
    <source>
        <strain evidence="2">Stay&amp;Tobe</strain>
        <tissue evidence="2">Testes</tissue>
    </source>
</reference>
<feature type="non-terminal residue" evidence="2">
    <location>
        <position position="1"/>
    </location>
</feature>
<feature type="non-terminal residue" evidence="2">
    <location>
        <position position="84"/>
    </location>
</feature>
<dbReference type="EMBL" id="JASPKZ010005671">
    <property type="protein sequence ID" value="KAJ9588554.1"/>
    <property type="molecule type" value="Genomic_DNA"/>
</dbReference>
<comment type="caution">
    <text evidence="2">The sequence shown here is derived from an EMBL/GenBank/DDBJ whole genome shotgun (WGS) entry which is preliminary data.</text>
</comment>
<protein>
    <submittedName>
        <fullName evidence="2">Uncharacterized protein</fullName>
    </submittedName>
</protein>
<evidence type="ECO:0000256" key="1">
    <source>
        <dbReference type="SAM" id="MobiDB-lite"/>
    </source>
</evidence>
<evidence type="ECO:0000313" key="3">
    <source>
        <dbReference type="Proteomes" id="UP001233999"/>
    </source>
</evidence>
<evidence type="ECO:0000313" key="2">
    <source>
        <dbReference type="EMBL" id="KAJ9588554.1"/>
    </source>
</evidence>
<sequence>RTNIRTSFTSSNGTIFQGEIDISSNSSDMSIVVDGLKKSAFCSLARYNILWEKERKRNKKKNSNECGESYSTRMSQTSRDKSTQ</sequence>
<gene>
    <name evidence="2" type="ORF">L9F63_018092</name>
</gene>